<dbReference type="GO" id="GO:0016020">
    <property type="term" value="C:membrane"/>
    <property type="evidence" value="ECO:0007669"/>
    <property type="project" value="TreeGrafter"/>
</dbReference>
<dbReference type="EMBL" id="CAJVCH010385435">
    <property type="protein sequence ID" value="CAG7817057.1"/>
    <property type="molecule type" value="Genomic_DNA"/>
</dbReference>
<evidence type="ECO:0000256" key="1">
    <source>
        <dbReference type="ARBA" id="ARBA00022598"/>
    </source>
</evidence>
<dbReference type="Proteomes" id="UP000708208">
    <property type="component" value="Unassembled WGS sequence"/>
</dbReference>
<evidence type="ECO:0000256" key="2">
    <source>
        <dbReference type="ARBA" id="ARBA00022832"/>
    </source>
</evidence>
<evidence type="ECO:0000259" key="5">
    <source>
        <dbReference type="Pfam" id="PF00501"/>
    </source>
</evidence>
<dbReference type="PANTHER" id="PTHR43272">
    <property type="entry name" value="LONG-CHAIN-FATTY-ACID--COA LIGASE"/>
    <property type="match status" value="1"/>
</dbReference>
<dbReference type="GO" id="GO:0005783">
    <property type="term" value="C:endoplasmic reticulum"/>
    <property type="evidence" value="ECO:0007669"/>
    <property type="project" value="TreeGrafter"/>
</dbReference>
<dbReference type="InterPro" id="IPR000873">
    <property type="entry name" value="AMP-dep_synth/lig_dom"/>
</dbReference>
<dbReference type="Pfam" id="PF23562">
    <property type="entry name" value="AMP-binding_C_3"/>
    <property type="match status" value="1"/>
</dbReference>
<evidence type="ECO:0000313" key="7">
    <source>
        <dbReference type="Proteomes" id="UP000708208"/>
    </source>
</evidence>
<keyword evidence="1" id="KW-0436">Ligase</keyword>
<evidence type="ECO:0000256" key="4">
    <source>
        <dbReference type="ARBA" id="ARBA00026121"/>
    </source>
</evidence>
<feature type="domain" description="AMP-dependent synthetase/ligase" evidence="5">
    <location>
        <begin position="242"/>
        <end position="495"/>
    </location>
</feature>
<reference evidence="6" key="1">
    <citation type="submission" date="2021-06" db="EMBL/GenBank/DDBJ databases">
        <authorList>
            <person name="Hodson N. C."/>
            <person name="Mongue J. A."/>
            <person name="Jaron S. K."/>
        </authorList>
    </citation>
    <scope>NUCLEOTIDE SEQUENCE</scope>
</reference>
<evidence type="ECO:0000256" key="3">
    <source>
        <dbReference type="ARBA" id="ARBA00023098"/>
    </source>
</evidence>
<protein>
    <recommendedName>
        <fullName evidence="4">long-chain-fatty-acid--CoA ligase</fullName>
        <ecNumber evidence="4">6.2.1.3</ecNumber>
    </recommendedName>
</protein>
<dbReference type="PANTHER" id="PTHR43272:SF32">
    <property type="entry name" value="AMP-DEPENDENT SYNTHETASE_LIGASE DOMAIN-CONTAINING PROTEIN"/>
    <property type="match status" value="1"/>
</dbReference>
<proteinExistence type="predicted"/>
<feature type="domain" description="AMP-dependent synthetase/ligase" evidence="5">
    <location>
        <begin position="117"/>
        <end position="237"/>
    </location>
</feature>
<keyword evidence="3" id="KW-0443">Lipid metabolism</keyword>
<keyword evidence="7" id="KW-1185">Reference proteome</keyword>
<evidence type="ECO:0000313" key="6">
    <source>
        <dbReference type="EMBL" id="CAG7817057.1"/>
    </source>
</evidence>
<name>A0A8J2KIJ1_9HEXA</name>
<dbReference type="Pfam" id="PF00501">
    <property type="entry name" value="AMP-binding"/>
    <property type="match status" value="2"/>
</dbReference>
<dbReference type="AlphaFoldDB" id="A0A8J2KIJ1"/>
<organism evidence="6 7">
    <name type="scientific">Allacma fusca</name>
    <dbReference type="NCBI Taxonomy" id="39272"/>
    <lineage>
        <taxon>Eukaryota</taxon>
        <taxon>Metazoa</taxon>
        <taxon>Ecdysozoa</taxon>
        <taxon>Arthropoda</taxon>
        <taxon>Hexapoda</taxon>
        <taxon>Collembola</taxon>
        <taxon>Symphypleona</taxon>
        <taxon>Sminthuridae</taxon>
        <taxon>Allacma</taxon>
    </lineage>
</organism>
<dbReference type="GO" id="GO:0004467">
    <property type="term" value="F:long-chain fatty acid-CoA ligase activity"/>
    <property type="evidence" value="ECO:0007669"/>
    <property type="project" value="UniProtKB-EC"/>
</dbReference>
<dbReference type="OrthoDB" id="3633556at2759"/>
<comment type="caution">
    <text evidence="6">The sequence shown here is derived from an EMBL/GenBank/DDBJ whole genome shotgun (WGS) entry which is preliminary data.</text>
</comment>
<keyword evidence="2" id="KW-0276">Fatty acid metabolism</keyword>
<accession>A0A8J2KIJ1</accession>
<gene>
    <name evidence="6" type="ORF">AFUS01_LOCUS27644</name>
</gene>
<sequence>MQFKIKKLYLPVVQLHTIATTQRISAAARIKPLPKCHYQRPQKSVVGVRWISNQLDKNDPSLAWKSSGKTFNQGPDQILPSTAWYTWEKDGATRINYGDCEMGKVPPVSIPTFLKNYVERNSNRIAIAVKIDGSWKKWTCEKYYDEVITVAKAFLALGLEKHHSVCIISSNRPEWFLSNFGAIFGGGVSTGIYTTNNAQAVAHCASDSSANILVVENEVQLAKVKIIQNQIPQLKSIVLIEGTTGKPKGVMLSHDNLAWTAQSLTSSLLLHVRRDCPSPRPLSIVSYLPLSHVAAQAADIYVPLSIPDGMGVYFGDKDSLKDTLVDTLREIRPVFFLGVPRVYEKIYDRIIEVREKNSGLKKFIADVAKSRATRYNQGRINGEIDPWVPGFKLCDKIILNKLKEQIGFENVKFFMSGAAPLSPIIIEYFLSLNIPIAQLYGLSETTGPSTTQHLNFFKVGSIGKGIPGVNAYIINPTEQGAGELVIGGRCVMMGYIGLKESTTNSFRKGSDFLTGDIGSIDEKGFITLSGRQKELIITAGGENVAPVEIEDRVKSELAIVSNAVIIGEGQKFLSLLLTLKTQLNPKTNEPTEELTEFVQKWVSVNGNLEAKIVADILGPTAIDSQHELRKAIQRRVDKVNSNAISHAQLIRNWCILPGDFSSSGGEFGPSMKLIRTFVNEKYTKTIQDLYHTKNAVSPSDPKTS</sequence>
<dbReference type="EC" id="6.2.1.3" evidence="4"/>